<proteinExistence type="predicted"/>
<protein>
    <submittedName>
        <fullName evidence="2">Uncharacterized protein</fullName>
    </submittedName>
</protein>
<keyword evidence="3" id="KW-1185">Reference proteome</keyword>
<name>A0A656HHJ5_THINJ</name>
<feature type="chain" id="PRO_5025036448" evidence="1">
    <location>
        <begin position="22"/>
        <end position="99"/>
    </location>
</feature>
<feature type="signal peptide" evidence="1">
    <location>
        <begin position="1"/>
        <end position="21"/>
    </location>
</feature>
<accession>A0A656HHJ5</accession>
<dbReference type="AlphaFoldDB" id="A0A656HHJ5"/>
<dbReference type="EMBL" id="JH651384">
    <property type="protein sequence ID" value="EIJ35504.1"/>
    <property type="molecule type" value="Genomic_DNA"/>
</dbReference>
<dbReference type="RefSeq" id="WP_002709404.1">
    <property type="nucleotide sequence ID" value="NZ_JH651384.1"/>
</dbReference>
<gene>
    <name evidence="2" type="ORF">Thini_2978</name>
</gene>
<evidence type="ECO:0000313" key="3">
    <source>
        <dbReference type="Proteomes" id="UP000005317"/>
    </source>
</evidence>
<keyword evidence="1" id="KW-0732">Signal</keyword>
<organism evidence="2 3">
    <name type="scientific">Thiothrix nivea (strain ATCC 35100 / DSM 5205 / JP2)</name>
    <dbReference type="NCBI Taxonomy" id="870187"/>
    <lineage>
        <taxon>Bacteria</taxon>
        <taxon>Pseudomonadati</taxon>
        <taxon>Pseudomonadota</taxon>
        <taxon>Gammaproteobacteria</taxon>
        <taxon>Thiotrichales</taxon>
        <taxon>Thiotrichaceae</taxon>
        <taxon>Thiothrix</taxon>
    </lineage>
</organism>
<dbReference type="Proteomes" id="UP000005317">
    <property type="component" value="Unassembled WGS sequence"/>
</dbReference>
<sequence length="99" mass="10167" precursor="true">MKKKLPILSFIGCLISINVFADSQDIEDSVFSDNVGVSVLSMSEMKETEGSAIIVGTQLGQAFSSATGIGGIVGVGVGVALANNISTNIVLPPISINIR</sequence>
<reference evidence="3" key="1">
    <citation type="journal article" date="2011" name="Stand. Genomic Sci.">
        <title>Genome sequence of the filamentous, gliding Thiothrix nivea neotype strain (JP2(T)).</title>
        <authorList>
            <person name="Lapidus A."/>
            <person name="Nolan M."/>
            <person name="Lucas S."/>
            <person name="Glavina Del Rio T."/>
            <person name="Tice H."/>
            <person name="Cheng J.F."/>
            <person name="Tapia R."/>
            <person name="Han C."/>
            <person name="Goodwin L."/>
            <person name="Pitluck S."/>
            <person name="Liolios K."/>
            <person name="Pagani I."/>
            <person name="Ivanova N."/>
            <person name="Huntemann M."/>
            <person name="Mavromatis K."/>
            <person name="Mikhailova N."/>
            <person name="Pati A."/>
            <person name="Chen A."/>
            <person name="Palaniappan K."/>
            <person name="Land M."/>
            <person name="Brambilla E.M."/>
            <person name="Rohde M."/>
            <person name="Abt B."/>
            <person name="Verbarg S."/>
            <person name="Goker M."/>
            <person name="Bristow J."/>
            <person name="Eisen J.A."/>
            <person name="Markowitz V."/>
            <person name="Hugenholtz P."/>
            <person name="Kyrpides N.C."/>
            <person name="Klenk H.P."/>
            <person name="Woyke T."/>
        </authorList>
    </citation>
    <scope>NUCLEOTIDE SEQUENCE [LARGE SCALE GENOMIC DNA]</scope>
    <source>
        <strain evidence="3">ATCC 35100 / DSM 5205 / JP2</strain>
    </source>
</reference>
<evidence type="ECO:0000256" key="1">
    <source>
        <dbReference type="SAM" id="SignalP"/>
    </source>
</evidence>
<evidence type="ECO:0000313" key="2">
    <source>
        <dbReference type="EMBL" id="EIJ35504.1"/>
    </source>
</evidence>